<dbReference type="SUPFAM" id="SSF53067">
    <property type="entry name" value="Actin-like ATPase domain"/>
    <property type="match status" value="1"/>
</dbReference>
<dbReference type="STRING" id="1108050.A0A0B7FWQ3"/>
<dbReference type="Gene3D" id="3.30.420.40">
    <property type="match status" value="1"/>
</dbReference>
<keyword evidence="2" id="KW-1185">Reference proteome</keyword>
<sequence length="281" mass="31560">MAPQVETSDPRAQIHDEIWEEDNRIVIGIDIGTTQSGVAFTYLIKGTKPQIHRIMQWPGQNANLTTKVPTVVWYSNGEAVSFGAEALSPDTLEDAQENNWKLAENFKLHLHPIDMRASDIQLDPLPDGVPLSQIYSDFLGYLFRQTRAKFEDKILDGKNIWEKYMPTMEVILAHPNGWHTREQFFLRNAAVECGVFNTPEATIADRIRFVTEAEASVHYCIHHTNLRTELNAGAIFPVCDAGGSTIDTTLYSITASEPVLQIKEVHASACERDIDVMSDMS</sequence>
<evidence type="ECO:0000313" key="1">
    <source>
        <dbReference type="EMBL" id="CEL60592.1"/>
    </source>
</evidence>
<name>A0A0B7FWQ3_THACB</name>
<dbReference type="CDD" id="cd10170">
    <property type="entry name" value="ASKHA_NBD_HSP70"/>
    <property type="match status" value="1"/>
</dbReference>
<evidence type="ECO:0008006" key="3">
    <source>
        <dbReference type="Google" id="ProtNLM"/>
    </source>
</evidence>
<gene>
    <name evidence="1" type="ORF">RSOLAG1IB_03830</name>
</gene>
<proteinExistence type="predicted"/>
<dbReference type="Proteomes" id="UP000059188">
    <property type="component" value="Unassembled WGS sequence"/>
</dbReference>
<accession>A0A0B7FWQ3</accession>
<dbReference type="OrthoDB" id="2963168at2759"/>
<dbReference type="EMBL" id="LN679104">
    <property type="protein sequence ID" value="CEL60592.1"/>
    <property type="molecule type" value="Genomic_DNA"/>
</dbReference>
<dbReference type="InterPro" id="IPR043129">
    <property type="entry name" value="ATPase_NBD"/>
</dbReference>
<evidence type="ECO:0000313" key="2">
    <source>
        <dbReference type="Proteomes" id="UP000059188"/>
    </source>
</evidence>
<organism evidence="1 2">
    <name type="scientific">Thanatephorus cucumeris (strain AG1-IB / isolate 7/3/14)</name>
    <name type="common">Lettuce bottom rot fungus</name>
    <name type="synonym">Rhizoctonia solani</name>
    <dbReference type="NCBI Taxonomy" id="1108050"/>
    <lineage>
        <taxon>Eukaryota</taxon>
        <taxon>Fungi</taxon>
        <taxon>Dikarya</taxon>
        <taxon>Basidiomycota</taxon>
        <taxon>Agaricomycotina</taxon>
        <taxon>Agaricomycetes</taxon>
        <taxon>Cantharellales</taxon>
        <taxon>Ceratobasidiaceae</taxon>
        <taxon>Rhizoctonia</taxon>
        <taxon>Rhizoctonia solani AG-1</taxon>
    </lineage>
</organism>
<dbReference type="AlphaFoldDB" id="A0A0B7FWQ3"/>
<dbReference type="PANTHER" id="PTHR14187">
    <property type="entry name" value="ALPHA KINASE/ELONGATION FACTOR 2 KINASE"/>
    <property type="match status" value="1"/>
</dbReference>
<protein>
    <recommendedName>
        <fullName evidence="3">Heat shock 70 kDa protein 12A</fullName>
    </recommendedName>
</protein>
<reference evidence="1 2" key="1">
    <citation type="submission" date="2014-11" db="EMBL/GenBank/DDBJ databases">
        <authorList>
            <person name="Wibberg Daniel"/>
        </authorList>
    </citation>
    <scope>NUCLEOTIDE SEQUENCE [LARGE SCALE GENOMIC DNA]</scope>
    <source>
        <strain evidence="1">Rhizoctonia solani AG1-IB 7/3/14</strain>
    </source>
</reference>
<dbReference type="PANTHER" id="PTHR14187:SF5">
    <property type="entry name" value="HEAT SHOCK 70 KDA PROTEIN 12A"/>
    <property type="match status" value="1"/>
</dbReference>